<dbReference type="GO" id="GO:0020037">
    <property type="term" value="F:heme binding"/>
    <property type="evidence" value="ECO:0007669"/>
    <property type="project" value="InterPro"/>
</dbReference>
<proteinExistence type="inferred from homology"/>
<dbReference type="PRINTS" id="PR00359">
    <property type="entry name" value="BP450"/>
</dbReference>
<comment type="caution">
    <text evidence="9">The sequence shown here is derived from an EMBL/GenBank/DDBJ whole genome shotgun (WGS) entry which is preliminary data.</text>
</comment>
<dbReference type="SUPFAM" id="SSF48264">
    <property type="entry name" value="Cytochrome P450"/>
    <property type="match status" value="1"/>
</dbReference>
<accession>A0A3B0BVK5</accession>
<evidence type="ECO:0000313" key="10">
    <source>
        <dbReference type="Proteomes" id="UP000270343"/>
    </source>
</evidence>
<keyword evidence="3 7" id="KW-0479">Metal-binding</keyword>
<comment type="similarity">
    <text evidence="1 7">Belongs to the cytochrome P450 family.</text>
</comment>
<evidence type="ECO:0000256" key="6">
    <source>
        <dbReference type="ARBA" id="ARBA00023033"/>
    </source>
</evidence>
<dbReference type="RefSeq" id="WP_120753027.1">
    <property type="nucleotide sequence ID" value="NZ_RBAM01000001.1"/>
</dbReference>
<evidence type="ECO:0000256" key="1">
    <source>
        <dbReference type="ARBA" id="ARBA00010617"/>
    </source>
</evidence>
<dbReference type="Gene3D" id="1.10.630.10">
    <property type="entry name" value="Cytochrome P450"/>
    <property type="match status" value="1"/>
</dbReference>
<dbReference type="GO" id="GO:0016705">
    <property type="term" value="F:oxidoreductase activity, acting on paired donors, with incorporation or reduction of molecular oxygen"/>
    <property type="evidence" value="ECO:0007669"/>
    <property type="project" value="InterPro"/>
</dbReference>
<reference evidence="9 10" key="1">
    <citation type="journal article" date="2015" name="Antonie Van Leeuwenhoek">
        <title>Streptomyces klenkii sp. nov., isolated from deep marine sediment.</title>
        <authorList>
            <person name="Veyisoglu A."/>
            <person name="Sahin N."/>
        </authorList>
    </citation>
    <scope>NUCLEOTIDE SEQUENCE [LARGE SCALE GENOMIC DNA]</scope>
    <source>
        <strain evidence="9 10">KCTC 29202</strain>
    </source>
</reference>
<evidence type="ECO:0000256" key="2">
    <source>
        <dbReference type="ARBA" id="ARBA00022617"/>
    </source>
</evidence>
<keyword evidence="4 7" id="KW-0560">Oxidoreductase</keyword>
<organism evidence="9 10">
    <name type="scientific">Streptomyces klenkii</name>
    <dbReference type="NCBI Taxonomy" id="1420899"/>
    <lineage>
        <taxon>Bacteria</taxon>
        <taxon>Bacillati</taxon>
        <taxon>Actinomycetota</taxon>
        <taxon>Actinomycetes</taxon>
        <taxon>Kitasatosporales</taxon>
        <taxon>Streptomycetaceae</taxon>
        <taxon>Streptomyces</taxon>
    </lineage>
</organism>
<dbReference type="InterPro" id="IPR002397">
    <property type="entry name" value="Cyt_P450_B"/>
</dbReference>
<evidence type="ECO:0000256" key="4">
    <source>
        <dbReference type="ARBA" id="ARBA00023002"/>
    </source>
</evidence>
<dbReference type="GO" id="GO:0004497">
    <property type="term" value="F:monooxygenase activity"/>
    <property type="evidence" value="ECO:0007669"/>
    <property type="project" value="UniProtKB-KW"/>
</dbReference>
<dbReference type="InterPro" id="IPR001128">
    <property type="entry name" value="Cyt_P450"/>
</dbReference>
<name>A0A3B0BVK5_9ACTN</name>
<dbReference type="OrthoDB" id="5500002at2"/>
<dbReference type="FunFam" id="1.10.630.10:FF:000018">
    <property type="entry name" value="Cytochrome P450 monooxygenase"/>
    <property type="match status" value="1"/>
</dbReference>
<dbReference type="InterPro" id="IPR017972">
    <property type="entry name" value="Cyt_P450_CS"/>
</dbReference>
<dbReference type="Proteomes" id="UP000270343">
    <property type="component" value="Unassembled WGS sequence"/>
</dbReference>
<dbReference type="EMBL" id="RBAM01000001">
    <property type="protein sequence ID" value="RKN77413.1"/>
    <property type="molecule type" value="Genomic_DNA"/>
</dbReference>
<evidence type="ECO:0000256" key="5">
    <source>
        <dbReference type="ARBA" id="ARBA00023004"/>
    </source>
</evidence>
<dbReference type="PANTHER" id="PTHR46696">
    <property type="entry name" value="P450, PUTATIVE (EUROFUNG)-RELATED"/>
    <property type="match status" value="1"/>
</dbReference>
<evidence type="ECO:0000256" key="3">
    <source>
        <dbReference type="ARBA" id="ARBA00022723"/>
    </source>
</evidence>
<keyword evidence="2 7" id="KW-0349">Heme</keyword>
<dbReference type="GO" id="GO:0005506">
    <property type="term" value="F:iron ion binding"/>
    <property type="evidence" value="ECO:0007669"/>
    <property type="project" value="InterPro"/>
</dbReference>
<keyword evidence="6 7" id="KW-0503">Monooxygenase</keyword>
<keyword evidence="10" id="KW-1185">Reference proteome</keyword>
<evidence type="ECO:0000256" key="7">
    <source>
        <dbReference type="RuleBase" id="RU000461"/>
    </source>
</evidence>
<dbReference type="InterPro" id="IPR036396">
    <property type="entry name" value="Cyt_P450_sf"/>
</dbReference>
<dbReference type="PANTHER" id="PTHR46696:SF1">
    <property type="entry name" value="CYTOCHROME P450 YJIB-RELATED"/>
    <property type="match status" value="1"/>
</dbReference>
<dbReference type="PROSITE" id="PS00086">
    <property type="entry name" value="CYTOCHROME_P450"/>
    <property type="match status" value="1"/>
</dbReference>
<dbReference type="CDD" id="cd11029">
    <property type="entry name" value="CYP107-like"/>
    <property type="match status" value="1"/>
</dbReference>
<evidence type="ECO:0000313" key="9">
    <source>
        <dbReference type="EMBL" id="RKN77413.1"/>
    </source>
</evidence>
<dbReference type="AlphaFoldDB" id="A0A3B0BVK5"/>
<evidence type="ECO:0000256" key="8">
    <source>
        <dbReference type="SAM" id="MobiDB-lite"/>
    </source>
</evidence>
<feature type="region of interest" description="Disordered" evidence="8">
    <location>
        <begin position="1"/>
        <end position="31"/>
    </location>
</feature>
<dbReference type="PRINTS" id="PR00385">
    <property type="entry name" value="P450"/>
</dbReference>
<gene>
    <name evidence="9" type="ORF">D7231_01375</name>
</gene>
<sequence>MPDRSDASPSPSPSPAPSPYTLDPTGAGQHAANERLRAQGAVVPIVLPGEVAAVAVTRYEELKEFLAHPDVAKNARHFTALREGAVPEGWPLTTLATVESMTTADGDDHRRLRGLVTQVFTPRRIEGLRPRVEELTAELLDALGEAALGGETGGAGVVDLREHFALPLPMAVISELLGVDPDLQGRLHELSHAIVSTTTTPEHVLAVNHDMAGVLGTVVARRRAAPGDDLTSALLAAQAEDGDRLTDGELVGTLLLMVVAGHETTLNLITNAVRALCTDREQLALVRAGKADWGDVVEETLRYDSPVSFFPFRYPVRDLAVGDTVIPRGAPVLASYTSAGRDERAYGPDASRFDVTRRPAVRHLSFGHGPHYCLGAALARLEATTALAALFDRYPDLTLAVPDHELPRHPSFVGNSTETLPVRLHRP</sequence>
<protein>
    <submittedName>
        <fullName evidence="9">Cytochrome P450</fullName>
    </submittedName>
</protein>
<keyword evidence="5 7" id="KW-0408">Iron</keyword>
<dbReference type="Pfam" id="PF00067">
    <property type="entry name" value="p450"/>
    <property type="match status" value="1"/>
</dbReference>